<protein>
    <submittedName>
        <fullName evidence="1">Uncharacterized protein KIAA0825</fullName>
    </submittedName>
</protein>
<dbReference type="EMBL" id="BMAV01004535">
    <property type="protein sequence ID" value="GFY45019.1"/>
    <property type="molecule type" value="Genomic_DNA"/>
</dbReference>
<dbReference type="OrthoDB" id="6435279at2759"/>
<accession>A0A8X7BX02</accession>
<name>A0A8X7BX02_9ARAC</name>
<dbReference type="Proteomes" id="UP000886998">
    <property type="component" value="Unassembled WGS sequence"/>
</dbReference>
<evidence type="ECO:0000313" key="2">
    <source>
        <dbReference type="Proteomes" id="UP000886998"/>
    </source>
</evidence>
<organism evidence="1 2">
    <name type="scientific">Trichonephila inaurata madagascariensis</name>
    <dbReference type="NCBI Taxonomy" id="2747483"/>
    <lineage>
        <taxon>Eukaryota</taxon>
        <taxon>Metazoa</taxon>
        <taxon>Ecdysozoa</taxon>
        <taxon>Arthropoda</taxon>
        <taxon>Chelicerata</taxon>
        <taxon>Arachnida</taxon>
        <taxon>Araneae</taxon>
        <taxon>Araneomorphae</taxon>
        <taxon>Entelegynae</taxon>
        <taxon>Araneoidea</taxon>
        <taxon>Nephilidae</taxon>
        <taxon>Trichonephila</taxon>
        <taxon>Trichonephila inaurata</taxon>
    </lineage>
</organism>
<keyword evidence="2" id="KW-1185">Reference proteome</keyword>
<evidence type="ECO:0000313" key="1">
    <source>
        <dbReference type="EMBL" id="GFY45019.1"/>
    </source>
</evidence>
<reference evidence="1" key="1">
    <citation type="submission" date="2020-08" db="EMBL/GenBank/DDBJ databases">
        <title>Multicomponent nature underlies the extraordinary mechanical properties of spider dragline silk.</title>
        <authorList>
            <person name="Kono N."/>
            <person name="Nakamura H."/>
            <person name="Mori M."/>
            <person name="Yoshida Y."/>
            <person name="Ohtoshi R."/>
            <person name="Malay A.D."/>
            <person name="Moran D.A.P."/>
            <person name="Tomita M."/>
            <person name="Numata K."/>
            <person name="Arakawa K."/>
        </authorList>
    </citation>
    <scope>NUCLEOTIDE SEQUENCE</scope>
</reference>
<comment type="caution">
    <text evidence="1">The sequence shown here is derived from an EMBL/GenBank/DDBJ whole genome shotgun (WGS) entry which is preliminary data.</text>
</comment>
<sequence>MLPLERRFYSWAQCQVGVVGDRGSVATLCWERYPLRWNAVRSHGAVAVSVASIQRAITLIVILRSLLSQVFTRHALLIEGDRSGRRLPTNGWQEFDSSTTKKSISERSWWYRGLAKTFQSFFVGVFEEVIPVWLDVSKKCSNPEGLKSFNTLKDSLRNQIVCVCEKDPLNSMQDEFEPSEDVISFVCLRKVLESLHRNIISLPQALKLFLLALDLHISNYVPEIQSVHQSLPLQILLSGAIDFLRNDEFVANLSDKTKAMSVITADALESILHKEEFFFINENYTKIVTVLLSSIHANFKDLRKDLEKVSEALHVKEIKEEILEITVHKLLQQPEGNDIVLYLHQILLQNEAWIQKSLGIPGMLSSDIVVDPLSPSPLFSDSCDKEKELTSSKEVNTSSQAYADAVHTSTQGGSYNPEIKHDIKNSFSNFYANDIEENIGILNLEVNDKIPVPEFQLNPFDHFDKLGESNFKQIAVEQPPFHWEAILSHLPILGLTEVNFYTLLSHRWEIRNEGPLTDEEMTCVEELKNVYKLI</sequence>
<dbReference type="PANTHER" id="PTHR33960">
    <property type="entry name" value="SIMILAR TO KIAA0825 PROTEIN"/>
    <property type="match status" value="1"/>
</dbReference>
<proteinExistence type="predicted"/>
<dbReference type="InterPro" id="IPR027993">
    <property type="entry name" value="DUF4495"/>
</dbReference>
<dbReference type="PANTHER" id="PTHR33960:SF1">
    <property type="entry name" value="SIMILAR TO KIAA0825 PROTEIN"/>
    <property type="match status" value="1"/>
</dbReference>
<dbReference type="AlphaFoldDB" id="A0A8X7BX02"/>
<gene>
    <name evidence="1" type="primary">KIAA0825</name>
    <name evidence="1" type="ORF">TNIN_454351</name>
</gene>